<dbReference type="AlphaFoldDB" id="A0ABD7M7R1"/>
<name>A0ABD7M7R1_MICLU</name>
<comment type="caution">
    <text evidence="2">The sequence shown here is derived from an EMBL/GenBank/DDBJ whole genome shotgun (WGS) entry which is preliminary data.</text>
</comment>
<feature type="transmembrane region" description="Helical" evidence="1">
    <location>
        <begin position="18"/>
        <end position="36"/>
    </location>
</feature>
<protein>
    <submittedName>
        <fullName evidence="2">Uncharacterized protein</fullName>
    </submittedName>
</protein>
<sequence length="60" mass="6626">MSDDGAAAAARLGSMPKLLILIVVLAVAVVAVRWALRTFRPEIDRARRIRRANRGGELER</sequence>
<organism evidence="2 3">
    <name type="scientific">Micrococcus luteus</name>
    <name type="common">Micrococcus lysodeikticus</name>
    <dbReference type="NCBI Taxonomy" id="1270"/>
    <lineage>
        <taxon>Bacteria</taxon>
        <taxon>Bacillati</taxon>
        <taxon>Actinomycetota</taxon>
        <taxon>Actinomycetes</taxon>
        <taxon>Micrococcales</taxon>
        <taxon>Micrococcaceae</taxon>
        <taxon>Micrococcus</taxon>
    </lineage>
</organism>
<keyword evidence="1" id="KW-0472">Membrane</keyword>
<dbReference type="Proteomes" id="UP000184253">
    <property type="component" value="Unassembled WGS sequence"/>
</dbReference>
<proteinExistence type="predicted"/>
<reference evidence="2 3" key="1">
    <citation type="submission" date="2016-11" db="EMBL/GenBank/DDBJ databases">
        <authorList>
            <person name="Varghese N."/>
            <person name="Submissions S."/>
        </authorList>
    </citation>
    <scope>NUCLEOTIDE SEQUENCE [LARGE SCALE GENOMIC DNA]</scope>
    <source>
        <strain evidence="2 3">VTM4R57</strain>
    </source>
</reference>
<gene>
    <name evidence="2" type="ORF">SAMN04487849_106115</name>
</gene>
<accession>A0ABD7M7R1</accession>
<evidence type="ECO:0000313" key="3">
    <source>
        <dbReference type="Proteomes" id="UP000184253"/>
    </source>
</evidence>
<dbReference type="EMBL" id="FRCE01000006">
    <property type="protein sequence ID" value="SHL61193.1"/>
    <property type="molecule type" value="Genomic_DNA"/>
</dbReference>
<evidence type="ECO:0000313" key="2">
    <source>
        <dbReference type="EMBL" id="SHL61193.1"/>
    </source>
</evidence>
<keyword evidence="1" id="KW-0812">Transmembrane</keyword>
<keyword evidence="1" id="KW-1133">Transmembrane helix</keyword>
<evidence type="ECO:0000256" key="1">
    <source>
        <dbReference type="SAM" id="Phobius"/>
    </source>
</evidence>